<dbReference type="RefSeq" id="XP_016643834.1">
    <property type="nucleotide sequence ID" value="XM_016786491.1"/>
</dbReference>
<feature type="compositionally biased region" description="Basic and acidic residues" evidence="1">
    <location>
        <begin position="242"/>
        <end position="255"/>
    </location>
</feature>
<feature type="compositionally biased region" description="Basic and acidic residues" evidence="1">
    <location>
        <begin position="173"/>
        <end position="206"/>
    </location>
</feature>
<protein>
    <submittedName>
        <fullName evidence="2">Uncharacterized protein</fullName>
    </submittedName>
</protein>
<dbReference type="VEuPathDB" id="FungiDB:SAPIO_CDS3766"/>
<sequence>MTGSIITGAKQKDVRVEKETSWFSKAFYGQDTRRLQLHSDASPATLSNVDSPLVSRSTLVSTPDERPEWQVATVYRVVSSLELVLLNKTSLILNVSSSFLPAQLSGQLHPTWPRLACLRCLEIPDTFINNGDLNVCEILRGHSEMPCEDLTRVRNVTWNRRFFAATMNQKSNKNGDTDAQKLDESEDSDGHQTAKDLALDPEKMVDTPDGAAQDEKTSHTSQSQAGVSERGSSGDNDECDGDDTHPDSSKGDNGD</sequence>
<evidence type="ECO:0000313" key="2">
    <source>
        <dbReference type="EMBL" id="KEZ44035.1"/>
    </source>
</evidence>
<name>A0A084G9M3_PSEDA</name>
<dbReference type="KEGG" id="sapo:SAPIO_CDS3766"/>
<organism evidence="2 3">
    <name type="scientific">Pseudallescheria apiosperma</name>
    <name type="common">Scedosporium apiospermum</name>
    <dbReference type="NCBI Taxonomy" id="563466"/>
    <lineage>
        <taxon>Eukaryota</taxon>
        <taxon>Fungi</taxon>
        <taxon>Dikarya</taxon>
        <taxon>Ascomycota</taxon>
        <taxon>Pezizomycotina</taxon>
        <taxon>Sordariomycetes</taxon>
        <taxon>Hypocreomycetidae</taxon>
        <taxon>Microascales</taxon>
        <taxon>Microascaceae</taxon>
        <taxon>Scedosporium</taxon>
    </lineage>
</organism>
<feature type="region of interest" description="Disordered" evidence="1">
    <location>
        <begin position="169"/>
        <end position="255"/>
    </location>
</feature>
<dbReference type="GeneID" id="27722838"/>
<dbReference type="Proteomes" id="UP000028545">
    <property type="component" value="Unassembled WGS sequence"/>
</dbReference>
<gene>
    <name evidence="2" type="ORF">SAPIO_CDS3766</name>
</gene>
<reference evidence="2 3" key="1">
    <citation type="journal article" date="2014" name="Genome Announc.">
        <title>Draft genome sequence of the pathogenic fungus Scedosporium apiospermum.</title>
        <authorList>
            <person name="Vandeputte P."/>
            <person name="Ghamrawi S."/>
            <person name="Rechenmann M."/>
            <person name="Iltis A."/>
            <person name="Giraud S."/>
            <person name="Fleury M."/>
            <person name="Thornton C."/>
            <person name="Delhaes L."/>
            <person name="Meyer W."/>
            <person name="Papon N."/>
            <person name="Bouchara J.P."/>
        </authorList>
    </citation>
    <scope>NUCLEOTIDE SEQUENCE [LARGE SCALE GENOMIC DNA]</scope>
    <source>
        <strain evidence="2 3">IHEM 14462</strain>
    </source>
</reference>
<evidence type="ECO:0000313" key="3">
    <source>
        <dbReference type="Proteomes" id="UP000028545"/>
    </source>
</evidence>
<accession>A0A084G9M3</accession>
<comment type="caution">
    <text evidence="2">The sequence shown here is derived from an EMBL/GenBank/DDBJ whole genome shotgun (WGS) entry which is preliminary data.</text>
</comment>
<proteinExistence type="predicted"/>
<dbReference type="HOGENOM" id="CLU_1090513_0_0_1"/>
<evidence type="ECO:0000256" key="1">
    <source>
        <dbReference type="SAM" id="MobiDB-lite"/>
    </source>
</evidence>
<dbReference type="OrthoDB" id="3477286at2759"/>
<keyword evidence="3" id="KW-1185">Reference proteome</keyword>
<dbReference type="EMBL" id="JOWA01000089">
    <property type="protein sequence ID" value="KEZ44035.1"/>
    <property type="molecule type" value="Genomic_DNA"/>
</dbReference>
<feature type="compositionally biased region" description="Polar residues" evidence="1">
    <location>
        <begin position="219"/>
        <end position="234"/>
    </location>
</feature>
<dbReference type="AlphaFoldDB" id="A0A084G9M3"/>